<feature type="non-terminal residue" evidence="1">
    <location>
        <position position="51"/>
    </location>
</feature>
<evidence type="ECO:0000313" key="1">
    <source>
        <dbReference type="EMBL" id="KKL44347.1"/>
    </source>
</evidence>
<comment type="caution">
    <text evidence="1">The sequence shown here is derived from an EMBL/GenBank/DDBJ whole genome shotgun (WGS) entry which is preliminary data.</text>
</comment>
<reference evidence="1" key="1">
    <citation type="journal article" date="2015" name="Nature">
        <title>Complex archaea that bridge the gap between prokaryotes and eukaryotes.</title>
        <authorList>
            <person name="Spang A."/>
            <person name="Saw J.H."/>
            <person name="Jorgensen S.L."/>
            <person name="Zaremba-Niedzwiedzka K."/>
            <person name="Martijn J."/>
            <person name="Lind A.E."/>
            <person name="van Eijk R."/>
            <person name="Schleper C."/>
            <person name="Guy L."/>
            <person name="Ettema T.J."/>
        </authorList>
    </citation>
    <scope>NUCLEOTIDE SEQUENCE</scope>
</reference>
<sequence>MARHVKCVGLTLSGSQHRHGIDFDQGFRINKFRYLNQLCIFSSSLSLVDFP</sequence>
<accession>A0A0F9EZU5</accession>
<name>A0A0F9EZU5_9ZZZZ</name>
<gene>
    <name evidence="1" type="ORF">LCGC14_2366600</name>
</gene>
<dbReference type="EMBL" id="LAZR01034792">
    <property type="protein sequence ID" value="KKL44347.1"/>
    <property type="molecule type" value="Genomic_DNA"/>
</dbReference>
<protein>
    <submittedName>
        <fullName evidence="1">Uncharacterized protein</fullName>
    </submittedName>
</protein>
<proteinExistence type="predicted"/>
<dbReference type="AlphaFoldDB" id="A0A0F9EZU5"/>
<organism evidence="1">
    <name type="scientific">marine sediment metagenome</name>
    <dbReference type="NCBI Taxonomy" id="412755"/>
    <lineage>
        <taxon>unclassified sequences</taxon>
        <taxon>metagenomes</taxon>
        <taxon>ecological metagenomes</taxon>
    </lineage>
</organism>